<name>A0A839UWS6_9PROT</name>
<reference evidence="2 3" key="1">
    <citation type="submission" date="2020-08" db="EMBL/GenBank/DDBJ databases">
        <title>Genomic Encyclopedia of Type Strains, Phase III (KMG-III): the genomes of soil and plant-associated and newly described type strains.</title>
        <authorList>
            <person name="Whitman W."/>
        </authorList>
    </citation>
    <scope>NUCLEOTIDE SEQUENCE [LARGE SCALE GENOMIC DNA]</scope>
    <source>
        <strain evidence="2 3">CECT 8088</strain>
    </source>
</reference>
<organism evidence="2 3">
    <name type="scientific">Endobacter medicaginis</name>
    <dbReference type="NCBI Taxonomy" id="1181271"/>
    <lineage>
        <taxon>Bacteria</taxon>
        <taxon>Pseudomonadati</taxon>
        <taxon>Pseudomonadota</taxon>
        <taxon>Alphaproteobacteria</taxon>
        <taxon>Acetobacterales</taxon>
        <taxon>Acetobacteraceae</taxon>
        <taxon>Endobacter</taxon>
    </lineage>
</organism>
<dbReference type="PROSITE" id="PS51318">
    <property type="entry name" value="TAT"/>
    <property type="match status" value="1"/>
</dbReference>
<evidence type="ECO:0000256" key="1">
    <source>
        <dbReference type="SAM" id="SignalP"/>
    </source>
</evidence>
<comment type="caution">
    <text evidence="2">The sequence shown here is derived from an EMBL/GenBank/DDBJ whole genome shotgun (WGS) entry which is preliminary data.</text>
</comment>
<evidence type="ECO:0000313" key="2">
    <source>
        <dbReference type="EMBL" id="MBB3173115.1"/>
    </source>
</evidence>
<evidence type="ECO:0008006" key="4">
    <source>
        <dbReference type="Google" id="ProtNLM"/>
    </source>
</evidence>
<gene>
    <name evidence="2" type="ORF">FHR90_000933</name>
</gene>
<dbReference type="Proteomes" id="UP000557688">
    <property type="component" value="Unassembled WGS sequence"/>
</dbReference>
<dbReference type="InterPro" id="IPR006311">
    <property type="entry name" value="TAT_signal"/>
</dbReference>
<accession>A0A839UWS6</accession>
<sequence>MSRHIDRARLFASALIGGGAVCAAALFAPVPASAKSMKECGAEYQAAKTAGTLNGETWQAFRSSHCSATATTPAATSAPGATAPAAAPAAAAPATTAATPVKSGKTMKECGAEYQAAKKGGTLNGETWQAFRASHCSAGGTAAAAPAVPATSAAAPAPATTAPAAAPATTTAAAPAATATTAAGAAAVFPTAVSSKYSSLSAGKARMNTCLDQYKANKTGNGNGGLKWIQKGGGYYSECNKRLKGG</sequence>
<proteinExistence type="predicted"/>
<keyword evidence="1" id="KW-0732">Signal</keyword>
<dbReference type="AlphaFoldDB" id="A0A839UWS6"/>
<feature type="signal peptide" evidence="1">
    <location>
        <begin position="1"/>
        <end position="34"/>
    </location>
</feature>
<dbReference type="EMBL" id="JACHXV010000003">
    <property type="protein sequence ID" value="MBB3173115.1"/>
    <property type="molecule type" value="Genomic_DNA"/>
</dbReference>
<keyword evidence="3" id="KW-1185">Reference proteome</keyword>
<protein>
    <recommendedName>
        <fullName evidence="4">Antifreeze protein</fullName>
    </recommendedName>
</protein>
<dbReference type="PRINTS" id="PR00833">
    <property type="entry name" value="POAALLERGEN"/>
</dbReference>
<evidence type="ECO:0000313" key="3">
    <source>
        <dbReference type="Proteomes" id="UP000557688"/>
    </source>
</evidence>
<feature type="chain" id="PRO_5032281964" description="Antifreeze protein" evidence="1">
    <location>
        <begin position="35"/>
        <end position="246"/>
    </location>
</feature>